<dbReference type="Pfam" id="PF07196">
    <property type="entry name" value="Flagellin_IN"/>
    <property type="match status" value="1"/>
</dbReference>
<dbReference type="InterPro" id="IPR040026">
    <property type="entry name" value="FliD"/>
</dbReference>
<gene>
    <name evidence="8" type="ORF">DQ400_08935</name>
</gene>
<dbReference type="AlphaFoldDB" id="A0A365TS76"/>
<evidence type="ECO:0000256" key="3">
    <source>
        <dbReference type="ARBA" id="ARBA00023054"/>
    </source>
</evidence>
<evidence type="ECO:0000313" key="9">
    <source>
        <dbReference type="Proteomes" id="UP000252204"/>
    </source>
</evidence>
<proteinExistence type="inferred from homology"/>
<dbReference type="Proteomes" id="UP000252204">
    <property type="component" value="Unassembled WGS sequence"/>
</dbReference>
<feature type="domain" description="Flagellar hook-associated protein 2 N-terminal" evidence="6">
    <location>
        <begin position="11"/>
        <end position="105"/>
    </location>
</feature>
<dbReference type="Pfam" id="PF02465">
    <property type="entry name" value="FliD_N"/>
    <property type="match status" value="1"/>
</dbReference>
<keyword evidence="3 5" id="KW-0175">Coiled coil</keyword>
<dbReference type="GO" id="GO:0071973">
    <property type="term" value="P:bacterial-type flagellum-dependent cell motility"/>
    <property type="evidence" value="ECO:0007669"/>
    <property type="project" value="TreeGrafter"/>
</dbReference>
<evidence type="ECO:0000313" key="8">
    <source>
        <dbReference type="EMBL" id="RBI67798.1"/>
    </source>
</evidence>
<reference evidence="9" key="1">
    <citation type="submission" date="2018-06" db="EMBL/GenBank/DDBJ databases">
        <title>Whole genome sequencing of four bacterial strains from South Shetland trench revealing bio-synthetic gene clusters.</title>
        <authorList>
            <person name="Abdel-Mageed W.M."/>
            <person name="Lehri B."/>
            <person name="Jarmusch S."/>
            <person name="Miranda K."/>
            <person name="Goodfellow M."/>
            <person name="Jaspars M."/>
            <person name="Karlyshev A.V."/>
        </authorList>
    </citation>
    <scope>NUCLEOTIDE SEQUENCE [LARGE SCALE GENOMIC DNA]</scope>
    <source>
        <strain evidence="9">SST4</strain>
    </source>
</reference>
<evidence type="ECO:0000256" key="1">
    <source>
        <dbReference type="ARBA" id="ARBA00009764"/>
    </source>
</evidence>
<evidence type="ECO:0000259" key="7">
    <source>
        <dbReference type="Pfam" id="PF07195"/>
    </source>
</evidence>
<evidence type="ECO:0000256" key="2">
    <source>
        <dbReference type="ARBA" id="ARBA00011255"/>
    </source>
</evidence>
<dbReference type="PANTHER" id="PTHR30288">
    <property type="entry name" value="FLAGELLAR CAP/ASSEMBLY PROTEIN FLID"/>
    <property type="match status" value="1"/>
</dbReference>
<dbReference type="GO" id="GO:0005576">
    <property type="term" value="C:extracellular region"/>
    <property type="evidence" value="ECO:0007669"/>
    <property type="project" value="UniProtKB-SubCell"/>
</dbReference>
<dbReference type="GO" id="GO:0007155">
    <property type="term" value="P:cell adhesion"/>
    <property type="evidence" value="ECO:0007669"/>
    <property type="project" value="InterPro"/>
</dbReference>
<dbReference type="EMBL" id="QNTU01000004">
    <property type="protein sequence ID" value="RBI67798.1"/>
    <property type="molecule type" value="Genomic_DNA"/>
</dbReference>
<feature type="domain" description="Flagellar hook-associated protein 2 C-terminal" evidence="7">
    <location>
        <begin position="219"/>
        <end position="441"/>
    </location>
</feature>
<comment type="function">
    <text evidence="5">Required for morphogenesis and for the elongation of the flagellar filament by facilitating polymerization of the flagellin monomers at the tip of growing filament. Forms a capping structure, which prevents flagellin subunits (transported through the central channel of the flagellum) from leaking out without polymerization at the distal end.</text>
</comment>
<evidence type="ECO:0000256" key="5">
    <source>
        <dbReference type="RuleBase" id="RU362066"/>
    </source>
</evidence>
<dbReference type="OrthoDB" id="5980200at2"/>
<accession>A0A365TS76</accession>
<dbReference type="RefSeq" id="WP_113269446.1">
    <property type="nucleotide sequence ID" value="NZ_QNTU01000004.1"/>
</dbReference>
<keyword evidence="4 5" id="KW-0975">Bacterial flagellum</keyword>
<evidence type="ECO:0000259" key="6">
    <source>
        <dbReference type="Pfam" id="PF02465"/>
    </source>
</evidence>
<evidence type="ECO:0000256" key="4">
    <source>
        <dbReference type="ARBA" id="ARBA00023143"/>
    </source>
</evidence>
<dbReference type="GO" id="GO:0009421">
    <property type="term" value="C:bacterial-type flagellum filament cap"/>
    <property type="evidence" value="ECO:0007669"/>
    <property type="project" value="InterPro"/>
</dbReference>
<comment type="similarity">
    <text evidence="1 5">Belongs to the FliD family.</text>
</comment>
<dbReference type="InterPro" id="IPR010809">
    <property type="entry name" value="FliD_C"/>
</dbReference>
<dbReference type="InterPro" id="IPR003481">
    <property type="entry name" value="FliD_N"/>
</dbReference>
<comment type="caution">
    <text evidence="8">The sequence shown here is derived from an EMBL/GenBank/DDBJ whole genome shotgun (WGS) entry which is preliminary data.</text>
</comment>
<keyword evidence="9" id="KW-1185">Reference proteome</keyword>
<comment type="subcellular location">
    <subcellularLocation>
        <location evidence="5">Secreted</location>
    </subcellularLocation>
    <subcellularLocation>
        <location evidence="5">Bacterial flagellum</location>
    </subcellularLocation>
</comment>
<comment type="subunit">
    <text evidence="2 5">Homopentamer.</text>
</comment>
<organism evidence="8 9">
    <name type="scientific">Vreelandella sulfidaeris</name>
    <dbReference type="NCBI Taxonomy" id="115553"/>
    <lineage>
        <taxon>Bacteria</taxon>
        <taxon>Pseudomonadati</taxon>
        <taxon>Pseudomonadota</taxon>
        <taxon>Gammaproteobacteria</taxon>
        <taxon>Oceanospirillales</taxon>
        <taxon>Halomonadaceae</taxon>
        <taxon>Vreelandella</taxon>
    </lineage>
</organism>
<protein>
    <recommendedName>
        <fullName evidence="5">Flagellar hook-associated protein 2</fullName>
        <shortName evidence="5">HAP2</shortName>
    </recommendedName>
    <alternativeName>
        <fullName evidence="5">Flagellar cap protein</fullName>
    </alternativeName>
</protein>
<dbReference type="Pfam" id="PF07195">
    <property type="entry name" value="FliD_C"/>
    <property type="match status" value="1"/>
</dbReference>
<feature type="coiled-coil region" evidence="5">
    <location>
        <begin position="397"/>
        <end position="424"/>
    </location>
</feature>
<keyword evidence="5" id="KW-0964">Secreted</keyword>
<dbReference type="InterPro" id="IPR010810">
    <property type="entry name" value="Flagellin_hook_IN_motif"/>
</dbReference>
<sequence length="460" mass="48850">MASISALGVGSGLDLSGLVDQLQAAERQKLVPILEQQSAQKTKISAYGRLQSAMDRVQTSIAALNDASSFKQQKSTVTGEGVLATAGESANAGRYEVTVSQLARSGSAASSSVALDQELTTEAATLTLDFGATYTDGEFDSTAAPLSSKTITIAANSTLAEVRDQINADKEAGVTASIVNDGSGYRLALSSKETGKEASLVGFSGLTSLTMDDATLRVGQDAELNVNGIAITSKSNRVEEAIQGVTLDLTSASGDPVTLVIERDEASLRETIDEFVSNYNEMKSTVGRMTAYNGEGETSGELVGDRTVRTIEDRLRRDITDNLGTGDISRLSQLGIAIDERGRLKVDEDKLDDAIANNPEGLSTFFAGDTEEGGFAGRLNSTLEAITAEEGIIQSSVNSAELRVDSLEERKLRMESSIERSVERYRKQFGQLDGMLAQMNSMSAYLSQQFSMVSNMQGSN</sequence>
<dbReference type="GO" id="GO:0009424">
    <property type="term" value="C:bacterial-type flagellum hook"/>
    <property type="evidence" value="ECO:0007669"/>
    <property type="project" value="UniProtKB-UniRule"/>
</dbReference>
<name>A0A365TS76_9GAMM</name>
<dbReference type="PANTHER" id="PTHR30288:SF0">
    <property type="entry name" value="FLAGELLAR HOOK-ASSOCIATED PROTEIN 2"/>
    <property type="match status" value="1"/>
</dbReference>